<dbReference type="STRING" id="522306.CAP2UW1_0479"/>
<dbReference type="OrthoDB" id="9179333at2"/>
<dbReference type="AlphaFoldDB" id="C7RL08"/>
<name>C7RL08_ACCRE</name>
<evidence type="ECO:0000313" key="1">
    <source>
        <dbReference type="EMBL" id="ACV33830.1"/>
    </source>
</evidence>
<dbReference type="KEGG" id="app:CAP2UW1_0479"/>
<accession>C7RL08</accession>
<dbReference type="EMBL" id="CP001715">
    <property type="protein sequence ID" value="ACV33830.1"/>
    <property type="molecule type" value="Genomic_DNA"/>
</dbReference>
<reference evidence="1" key="2">
    <citation type="submission" date="2009-09" db="EMBL/GenBank/DDBJ databases">
        <title>Complete sequence of chromosome of Candidatus Accumulibacter phosphatis clade IIA str. UW-1.</title>
        <authorList>
            <consortium name="US DOE Joint Genome Institute"/>
            <person name="Martin H.G."/>
            <person name="Ivanova N."/>
            <person name="Kunin V."/>
            <person name="Warnecke F."/>
            <person name="Barry K."/>
            <person name="He S."/>
            <person name="Salamov A."/>
            <person name="Szeto E."/>
            <person name="Dalin E."/>
            <person name="Pangilinan J.L."/>
            <person name="Lapidus A."/>
            <person name="Lowry S."/>
            <person name="Kyrpides N.C."/>
            <person name="McMahon K.D."/>
            <person name="Hugenholtz P."/>
        </authorList>
    </citation>
    <scope>NUCLEOTIDE SEQUENCE [LARGE SCALE GENOMIC DNA]</scope>
    <source>
        <strain evidence="1">UW-1</strain>
    </source>
</reference>
<gene>
    <name evidence="1" type="ordered locus">CAP2UW1_0479</name>
</gene>
<dbReference type="HOGENOM" id="CLU_547262_0_0_4"/>
<organism evidence="1">
    <name type="scientific">Accumulibacter regalis</name>
    <dbReference type="NCBI Taxonomy" id="522306"/>
    <lineage>
        <taxon>Bacteria</taxon>
        <taxon>Pseudomonadati</taxon>
        <taxon>Pseudomonadota</taxon>
        <taxon>Betaproteobacteria</taxon>
        <taxon>Candidatus Accumulibacter</taxon>
    </lineage>
</organism>
<protein>
    <submittedName>
        <fullName evidence="1">Uncharacterized protein</fullName>
    </submittedName>
</protein>
<reference evidence="1" key="1">
    <citation type="submission" date="2009-08" db="EMBL/GenBank/DDBJ databases">
        <authorList>
            <consortium name="US DOE Joint Genome Institute"/>
            <person name="Lucas S."/>
            <person name="Copeland A."/>
            <person name="Lapidus A."/>
            <person name="Glavina del Rio T."/>
            <person name="Dalin E."/>
            <person name="Tice H."/>
            <person name="Bruce D."/>
            <person name="Barry K."/>
            <person name="Pitluck S."/>
            <person name="Lowry S."/>
            <person name="Larimer F."/>
            <person name="Land M."/>
            <person name="Hauser L."/>
            <person name="Kyrpides N."/>
            <person name="Ivanova N."/>
            <person name="McMahon K.D."/>
            <person name="Hugenholtz P."/>
        </authorList>
    </citation>
    <scope>NUCLEOTIDE SEQUENCE</scope>
    <source>
        <strain evidence="1">UW-1</strain>
    </source>
</reference>
<proteinExistence type="predicted"/>
<dbReference type="eggNOG" id="COG4675">
    <property type="taxonomic scope" value="Bacteria"/>
</dbReference>
<sequence>MPLTPDLPFPKSAGDAIRSKDWNDLVTETQRLDNAKVNRAGDAISGPLTIAGALGIGTTTPSAKLDVAGDLRINNSRLYLRGAGDNNHGLGWYGPGSPFAGANVDGPVLFGFSGGALGSTDGGQKLALSWDDSGNVGMGTSTPKAALHVVGGTWLCDGTGYAVANNRMAKGSLTVGSLTSSFGGGSGWSDNTAGLLFETRDDTEIAIHDSGTRIASVAYYQSSANSLTIGRDMGWGPISSVSVAGSIRAGNSDLYFTKTDHNHSGFGNTPGFAAIENAGNYDALMILGRAGAQVPGKPAGTKARVVKLWDVLEVNGDLLVTGRIGSMNKGPGPLTAGWGGGLRTWDVEAEGTVWSRGAFQTGPRDVAEIYFSDLELDPGDLVSLDPDADRIIRSSGPADPTVIGILSTEPGFLLNSQLNREAPAGDLRPYPVALCGCVPCKVSDENGPIRRGDLLTTSSTPGHAMRAEPILLDGKSLYPSGTIIGKALAAHVDGEGVIEVFVVLR</sequence>